<feature type="region of interest" description="Disordered" evidence="1">
    <location>
        <begin position="291"/>
        <end position="323"/>
    </location>
</feature>
<evidence type="ECO:0000313" key="3">
    <source>
        <dbReference type="EMBL" id="KIW71225.1"/>
    </source>
</evidence>
<feature type="region of interest" description="Disordered" evidence="1">
    <location>
        <begin position="513"/>
        <end position="541"/>
    </location>
</feature>
<keyword evidence="2" id="KW-1133">Transmembrane helix</keyword>
<dbReference type="AlphaFoldDB" id="A0A0D2FXM8"/>
<feature type="transmembrane region" description="Helical" evidence="2">
    <location>
        <begin position="59"/>
        <end position="80"/>
    </location>
</feature>
<keyword evidence="4" id="KW-1185">Reference proteome</keyword>
<gene>
    <name evidence="3" type="ORF">PV04_03414</name>
</gene>
<protein>
    <submittedName>
        <fullName evidence="3">Uncharacterized protein</fullName>
    </submittedName>
</protein>
<feature type="region of interest" description="Disordered" evidence="1">
    <location>
        <begin position="117"/>
        <end position="160"/>
    </location>
</feature>
<evidence type="ECO:0000256" key="2">
    <source>
        <dbReference type="SAM" id="Phobius"/>
    </source>
</evidence>
<accession>A0A0D2FXM8</accession>
<keyword evidence="2" id="KW-0472">Membrane</keyword>
<proteinExistence type="predicted"/>
<evidence type="ECO:0000256" key="1">
    <source>
        <dbReference type="SAM" id="MobiDB-lite"/>
    </source>
</evidence>
<dbReference type="HOGENOM" id="CLU_009650_0_0_1"/>
<reference evidence="3 4" key="1">
    <citation type="submission" date="2015-01" db="EMBL/GenBank/DDBJ databases">
        <title>The Genome Sequence of Capronia semiimmersa CBS27337.</title>
        <authorList>
            <consortium name="The Broad Institute Genomics Platform"/>
            <person name="Cuomo C."/>
            <person name="de Hoog S."/>
            <person name="Gorbushina A."/>
            <person name="Stielow B."/>
            <person name="Teixiera M."/>
            <person name="Abouelleil A."/>
            <person name="Chapman S.B."/>
            <person name="Priest M."/>
            <person name="Young S.K."/>
            <person name="Wortman J."/>
            <person name="Nusbaum C."/>
            <person name="Birren B."/>
        </authorList>
    </citation>
    <scope>NUCLEOTIDE SEQUENCE [LARGE SCALE GENOMIC DNA]</scope>
    <source>
        <strain evidence="3 4">CBS 27337</strain>
    </source>
</reference>
<name>A0A0D2FXM8_9EURO</name>
<dbReference type="InterPro" id="IPR021822">
    <property type="entry name" value="DUF3405"/>
</dbReference>
<dbReference type="EMBL" id="KN846957">
    <property type="protein sequence ID" value="KIW71225.1"/>
    <property type="molecule type" value="Genomic_DNA"/>
</dbReference>
<evidence type="ECO:0000313" key="4">
    <source>
        <dbReference type="Proteomes" id="UP000054266"/>
    </source>
</evidence>
<keyword evidence="2" id="KW-0812">Transmembrane</keyword>
<dbReference type="PANTHER" id="PTHR36205">
    <property type="entry name" value="CHROMOSOME 19, WHOLE GENOME SHOTGUN SEQUENCE"/>
    <property type="match status" value="1"/>
</dbReference>
<organism evidence="3 4">
    <name type="scientific">Phialophora macrospora</name>
    <dbReference type="NCBI Taxonomy" id="1851006"/>
    <lineage>
        <taxon>Eukaryota</taxon>
        <taxon>Fungi</taxon>
        <taxon>Dikarya</taxon>
        <taxon>Ascomycota</taxon>
        <taxon>Pezizomycotina</taxon>
        <taxon>Eurotiomycetes</taxon>
        <taxon>Chaetothyriomycetidae</taxon>
        <taxon>Chaetothyriales</taxon>
        <taxon>Herpotrichiellaceae</taxon>
        <taxon>Phialophora</taxon>
    </lineage>
</organism>
<dbReference type="PANTHER" id="PTHR36205:SF1">
    <property type="entry name" value="MAJOR FACILITATOR SUPERFAMILY TRANSPORTER"/>
    <property type="match status" value="1"/>
</dbReference>
<sequence length="770" mass="86754">MDALRPHVAGLVGRFLNLASLHRYQLLRQQDDFSSNSPVLSPGARLHFRHPSKRGVKHLAIAALVTLISVAVAVVSLVLLSSGKEVPTPAPQPKFPWQHFPFEQGYFEGLRKLVPASAGQGEQDARRVSSPAKGRKGNYYPDPVEYNPYTPASSSRTHPPAERCFLDEEDRVPAPVIWAYNGVPEQAPEPMLGSHDVLGLNKDVCFDRYGRYGAYGLGYPVSEGGTGLGIHGDMDGTDTTLNNDSRIDWCDIDLGRAQCICGEKNQHRFSTPPGPLDTDDVFRFERTGMWPASLPTPERVSPLDPEPEPEPKEDRPDNPQSPTRIARTAVVLRLWDQYSWTNHSHLYIRSLVTELNLNAGAAYDIHLLIQIKDGSPIWASPHVYDAVLERVVPREYRSMATLWSEDLMRLLYPGPFEPQFNYPGPIHSVGRSMHLALQWFAAHHAEYDFFWNWEMDLRYVGHWYELFDRVDRWAQSQPREGMWERAARFYIPSVHGDWESFANDTARRALHQADNDDNSEGQSEGENKHSLISGPQTFPGWEEDDRVAIFGEDYRAKFGPLPFASSDSDSDSEPLSLDEPADYITLLPQFQPAHTFWIFRADVSGYSTAEPIPPRRASIVTASRFSRRLLTLMHRETALARHSMAGEMFPASIALHYGLKTAFAPHPMYFSRTWNDSAYVEGVFNGNPVTGEAGGYADSVFSEVPQHNLRGGSYYYDAAFAGPLWRRWLGYRVGGEGGAQWERDVKKSSGRMCLRSVLLHPVKREEDDVG</sequence>
<dbReference type="Pfam" id="PF11885">
    <property type="entry name" value="DUF3405"/>
    <property type="match status" value="1"/>
</dbReference>
<dbReference type="Proteomes" id="UP000054266">
    <property type="component" value="Unassembled WGS sequence"/>
</dbReference>